<dbReference type="Proteomes" id="UP001055303">
    <property type="component" value="Unassembled WGS sequence"/>
</dbReference>
<dbReference type="EMBL" id="BPQI01000137">
    <property type="protein sequence ID" value="GJD58244.1"/>
    <property type="molecule type" value="Genomic_DNA"/>
</dbReference>
<dbReference type="OrthoDB" id="7575967at2"/>
<keyword evidence="5" id="KW-1185">Reference proteome</keyword>
<proteinExistence type="predicted"/>
<organism evidence="3 4">
    <name type="scientific">Methylobacterium dankookense</name>
    <dbReference type="NCBI Taxonomy" id="560405"/>
    <lineage>
        <taxon>Bacteria</taxon>
        <taxon>Pseudomonadati</taxon>
        <taxon>Pseudomonadota</taxon>
        <taxon>Alphaproteobacteria</taxon>
        <taxon>Hyphomicrobiales</taxon>
        <taxon>Methylobacteriaceae</taxon>
        <taxon>Methylobacterium</taxon>
    </lineage>
</organism>
<feature type="domain" description="DUF6894" evidence="1">
    <location>
        <begin position="3"/>
        <end position="70"/>
    </location>
</feature>
<dbReference type="Proteomes" id="UP000401717">
    <property type="component" value="Unassembled WGS sequence"/>
</dbReference>
<dbReference type="RefSeq" id="WP_144766450.1">
    <property type="nucleotide sequence ID" value="NZ_BPQI01000137.1"/>
</dbReference>
<reference evidence="2" key="2">
    <citation type="journal article" date="2021" name="Front. Microbiol.">
        <title>Comprehensive Comparative Genomics and Phenotyping of Methylobacterium Species.</title>
        <authorList>
            <person name="Alessa O."/>
            <person name="Ogura Y."/>
            <person name="Fujitani Y."/>
            <person name="Takami H."/>
            <person name="Hayashi T."/>
            <person name="Sahin N."/>
            <person name="Tani A."/>
        </authorList>
    </citation>
    <scope>NUCLEOTIDE SEQUENCE</scope>
    <source>
        <strain evidence="2">DSM 22415</strain>
    </source>
</reference>
<gene>
    <name evidence="2" type="ORF">IFDJLNFL_4161</name>
    <name evidence="3" type="ORF">MTDSW087_03787</name>
</gene>
<accession>A0A564G1G8</accession>
<name>A0A564G1G8_9HYPH</name>
<evidence type="ECO:0000313" key="3">
    <source>
        <dbReference type="EMBL" id="VUF14077.1"/>
    </source>
</evidence>
<reference evidence="2" key="3">
    <citation type="submission" date="2021-08" db="EMBL/GenBank/DDBJ databases">
        <authorList>
            <person name="Tani A."/>
            <person name="Ola A."/>
            <person name="Ogura Y."/>
            <person name="Katsura K."/>
            <person name="Hayashi T."/>
        </authorList>
    </citation>
    <scope>NUCLEOTIDE SEQUENCE</scope>
    <source>
        <strain evidence="2">DSM 22415</strain>
    </source>
</reference>
<evidence type="ECO:0000259" key="1">
    <source>
        <dbReference type="Pfam" id="PF21834"/>
    </source>
</evidence>
<evidence type="ECO:0000313" key="2">
    <source>
        <dbReference type="EMBL" id="GJD58244.1"/>
    </source>
</evidence>
<dbReference type="Pfam" id="PF21834">
    <property type="entry name" value="DUF6894"/>
    <property type="match status" value="1"/>
</dbReference>
<dbReference type="EMBL" id="CABFVH010000027">
    <property type="protein sequence ID" value="VUF14077.1"/>
    <property type="molecule type" value="Genomic_DNA"/>
</dbReference>
<reference evidence="3 4" key="1">
    <citation type="submission" date="2019-06" db="EMBL/GenBank/DDBJ databases">
        <authorList>
            <person name="Rodrigo-Torres L."/>
            <person name="Arahal R. D."/>
            <person name="Lucena T."/>
        </authorList>
    </citation>
    <scope>NUCLEOTIDE SEQUENCE [LARGE SCALE GENOMIC DNA]</scope>
    <source>
        <strain evidence="3 4">SW08-7</strain>
    </source>
</reference>
<dbReference type="AlphaFoldDB" id="A0A564G1G8"/>
<evidence type="ECO:0000313" key="5">
    <source>
        <dbReference type="Proteomes" id="UP001055303"/>
    </source>
</evidence>
<sequence length="89" mass="9769">MPRFFFNITDGISVPDHAGRELADWHEAQHMAIHLAGRVIADNAQRMKLGEDWTMEVTNEAGLVLFRLDFHVSGSAAILGSHGTAEDPA</sequence>
<protein>
    <recommendedName>
        <fullName evidence="1">DUF6894 domain-containing protein</fullName>
    </recommendedName>
</protein>
<evidence type="ECO:0000313" key="4">
    <source>
        <dbReference type="Proteomes" id="UP000401717"/>
    </source>
</evidence>
<dbReference type="InterPro" id="IPR054189">
    <property type="entry name" value="DUF6894"/>
</dbReference>